<gene>
    <name evidence="1" type="ORF">ACFOSB_08485</name>
</gene>
<dbReference type="EMBL" id="JBHRZG010000009">
    <property type="protein sequence ID" value="MFC3832890.1"/>
    <property type="molecule type" value="Genomic_DNA"/>
</dbReference>
<reference evidence="2" key="1">
    <citation type="journal article" date="2019" name="Int. J. Syst. Evol. Microbiol.">
        <title>The Global Catalogue of Microorganisms (GCM) 10K type strain sequencing project: providing services to taxonomists for standard genome sequencing and annotation.</title>
        <authorList>
            <consortium name="The Broad Institute Genomics Platform"/>
            <consortium name="The Broad Institute Genome Sequencing Center for Infectious Disease"/>
            <person name="Wu L."/>
            <person name="Ma J."/>
        </authorList>
    </citation>
    <scope>NUCLEOTIDE SEQUENCE [LARGE SCALE GENOMIC DNA]</scope>
    <source>
        <strain evidence="2">CCTCC AB 2017081</strain>
    </source>
</reference>
<comment type="caution">
    <text evidence="1">The sequence shown here is derived from an EMBL/GenBank/DDBJ whole genome shotgun (WGS) entry which is preliminary data.</text>
</comment>
<evidence type="ECO:0000313" key="1">
    <source>
        <dbReference type="EMBL" id="MFC3832890.1"/>
    </source>
</evidence>
<dbReference type="Proteomes" id="UP001595803">
    <property type="component" value="Unassembled WGS sequence"/>
</dbReference>
<protein>
    <submittedName>
        <fullName evidence="1">Uncharacterized protein</fullName>
    </submittedName>
</protein>
<evidence type="ECO:0000313" key="2">
    <source>
        <dbReference type="Proteomes" id="UP001595803"/>
    </source>
</evidence>
<sequence length="45" mass="4904">MTLADVMGGPLARTDTLFQTAPANGVEHAERLQPHRFRLGRAATK</sequence>
<accession>A0ABV7Z874</accession>
<proteinExistence type="predicted"/>
<dbReference type="RefSeq" id="WP_322474779.1">
    <property type="nucleotide sequence ID" value="NZ_JBHRZG010000009.1"/>
</dbReference>
<organism evidence="1 2">
    <name type="scientific">Deinococcus rufus</name>
    <dbReference type="NCBI Taxonomy" id="2136097"/>
    <lineage>
        <taxon>Bacteria</taxon>
        <taxon>Thermotogati</taxon>
        <taxon>Deinococcota</taxon>
        <taxon>Deinococci</taxon>
        <taxon>Deinococcales</taxon>
        <taxon>Deinococcaceae</taxon>
        <taxon>Deinococcus</taxon>
    </lineage>
</organism>
<name>A0ABV7Z874_9DEIO</name>
<keyword evidence="2" id="KW-1185">Reference proteome</keyword>